<proteinExistence type="predicted"/>
<accession>A0A0F9FWU7</accession>
<gene>
    <name evidence="1" type="ORF">LCGC14_1901260</name>
</gene>
<comment type="caution">
    <text evidence="1">The sequence shown here is derived from an EMBL/GenBank/DDBJ whole genome shotgun (WGS) entry which is preliminary data.</text>
</comment>
<dbReference type="AlphaFoldDB" id="A0A0F9FWU7"/>
<organism evidence="1">
    <name type="scientific">marine sediment metagenome</name>
    <dbReference type="NCBI Taxonomy" id="412755"/>
    <lineage>
        <taxon>unclassified sequences</taxon>
        <taxon>metagenomes</taxon>
        <taxon>ecological metagenomes</taxon>
    </lineage>
</organism>
<sequence>NQLRLLDAERNGRPDAPCYVLTRERYISFYNDLFTNLGNDKMVEHFLSLLRPTKYFKPVYRDNNGIICAYVEKWVERKEEVFSLSRALRSVDADSLISRLSNKVKVEQTEKAVSLDFSQVELSKQQFVVRTDRFLDSKTGLSSSLRGAFIQVEFRIRMQGAEWGQLRSYSNRDVLQVRIRQFAGPKELDTLLSSIGPLHIDKSGDTLNLKKRREFRLHSETNRIVVRFSVVNQECRKLTLEGLRIYRFIE</sequence>
<name>A0A0F9FWU7_9ZZZZ</name>
<evidence type="ECO:0000313" key="1">
    <source>
        <dbReference type="EMBL" id="KKL90783.1"/>
    </source>
</evidence>
<protein>
    <submittedName>
        <fullName evidence="1">Uncharacterized protein</fullName>
    </submittedName>
</protein>
<reference evidence="1" key="1">
    <citation type="journal article" date="2015" name="Nature">
        <title>Complex archaea that bridge the gap between prokaryotes and eukaryotes.</title>
        <authorList>
            <person name="Spang A."/>
            <person name="Saw J.H."/>
            <person name="Jorgensen S.L."/>
            <person name="Zaremba-Niedzwiedzka K."/>
            <person name="Martijn J."/>
            <person name="Lind A.E."/>
            <person name="van Eijk R."/>
            <person name="Schleper C."/>
            <person name="Guy L."/>
            <person name="Ettema T.J."/>
        </authorList>
    </citation>
    <scope>NUCLEOTIDE SEQUENCE</scope>
</reference>
<feature type="non-terminal residue" evidence="1">
    <location>
        <position position="1"/>
    </location>
</feature>
<dbReference type="EMBL" id="LAZR01019917">
    <property type="protein sequence ID" value="KKL90783.1"/>
    <property type="molecule type" value="Genomic_DNA"/>
</dbReference>